<dbReference type="VEuPathDB" id="FungiDB:PTTG_30354"/>
<protein>
    <submittedName>
        <fullName evidence="1 2">Uncharacterized protein</fullName>
    </submittedName>
</protein>
<dbReference type="EMBL" id="ADAS02003053">
    <property type="protein sequence ID" value="OAV85671.1"/>
    <property type="molecule type" value="Genomic_DNA"/>
</dbReference>
<proteinExistence type="predicted"/>
<dbReference type="EnsemblFungi" id="PTTG_30354-t43_1">
    <property type="protein sequence ID" value="PTTG_30354-t43_1-p1"/>
    <property type="gene ID" value="PTTG_30354"/>
</dbReference>
<reference evidence="1" key="2">
    <citation type="submission" date="2016-05" db="EMBL/GenBank/DDBJ databases">
        <title>Comparative analysis highlights variable genome content of wheat rusts and divergence of the mating loci.</title>
        <authorList>
            <person name="Cuomo C.A."/>
            <person name="Bakkeren G."/>
            <person name="Szabo L."/>
            <person name="Khalil H."/>
            <person name="Joly D."/>
            <person name="Goldberg J."/>
            <person name="Young S."/>
            <person name="Zeng Q."/>
            <person name="Fellers J."/>
        </authorList>
    </citation>
    <scope>NUCLEOTIDE SEQUENCE [LARGE SCALE GENOMIC DNA]</scope>
    <source>
        <strain evidence="1">1-1 BBBD Race 1</strain>
    </source>
</reference>
<dbReference type="Proteomes" id="UP000005240">
    <property type="component" value="Unassembled WGS sequence"/>
</dbReference>
<keyword evidence="3" id="KW-1185">Reference proteome</keyword>
<accession>A0A180FZ35</accession>
<gene>
    <name evidence="1" type="ORF">PTTG_30354</name>
</gene>
<organism evidence="1">
    <name type="scientific">Puccinia triticina (isolate 1-1 / race 1 (BBBD))</name>
    <name type="common">Brown leaf rust fungus</name>
    <dbReference type="NCBI Taxonomy" id="630390"/>
    <lineage>
        <taxon>Eukaryota</taxon>
        <taxon>Fungi</taxon>
        <taxon>Dikarya</taxon>
        <taxon>Basidiomycota</taxon>
        <taxon>Pucciniomycotina</taxon>
        <taxon>Pucciniomycetes</taxon>
        <taxon>Pucciniales</taxon>
        <taxon>Pucciniaceae</taxon>
        <taxon>Puccinia</taxon>
    </lineage>
</organism>
<reference evidence="1" key="1">
    <citation type="submission" date="2009-11" db="EMBL/GenBank/DDBJ databases">
        <authorList>
            <consortium name="The Broad Institute Genome Sequencing Platform"/>
            <person name="Ward D."/>
            <person name="Feldgarden M."/>
            <person name="Earl A."/>
            <person name="Young S.K."/>
            <person name="Zeng Q."/>
            <person name="Koehrsen M."/>
            <person name="Alvarado L."/>
            <person name="Berlin A."/>
            <person name="Bochicchio J."/>
            <person name="Borenstein D."/>
            <person name="Chapman S.B."/>
            <person name="Chen Z."/>
            <person name="Engels R."/>
            <person name="Freedman E."/>
            <person name="Gellesch M."/>
            <person name="Goldberg J."/>
            <person name="Griggs A."/>
            <person name="Gujja S."/>
            <person name="Heilman E."/>
            <person name="Heiman D."/>
            <person name="Hepburn T."/>
            <person name="Howarth C."/>
            <person name="Jen D."/>
            <person name="Larson L."/>
            <person name="Lewis B."/>
            <person name="Mehta T."/>
            <person name="Park D."/>
            <person name="Pearson M."/>
            <person name="Roberts A."/>
            <person name="Saif S."/>
            <person name="Shea T."/>
            <person name="Shenoy N."/>
            <person name="Sisk P."/>
            <person name="Stolte C."/>
            <person name="Sykes S."/>
            <person name="Thomson T."/>
            <person name="Walk T."/>
            <person name="White J."/>
            <person name="Yandava C."/>
            <person name="Izard J."/>
            <person name="Baranova O.V."/>
            <person name="Blanton J.M."/>
            <person name="Tanner A.C."/>
            <person name="Dewhirst F.E."/>
            <person name="Haas B."/>
            <person name="Nusbaum C."/>
            <person name="Birren B."/>
        </authorList>
    </citation>
    <scope>NUCLEOTIDE SEQUENCE [LARGE SCALE GENOMIC DNA]</scope>
    <source>
        <strain evidence="1">1-1 BBBD Race 1</strain>
    </source>
</reference>
<evidence type="ECO:0000313" key="3">
    <source>
        <dbReference type="Proteomes" id="UP000005240"/>
    </source>
</evidence>
<reference evidence="2 3" key="3">
    <citation type="journal article" date="2017" name="G3 (Bethesda)">
        <title>Comparative analysis highlights variable genome content of wheat rusts and divergence of the mating loci.</title>
        <authorList>
            <person name="Cuomo C.A."/>
            <person name="Bakkeren G."/>
            <person name="Khalil H.B."/>
            <person name="Panwar V."/>
            <person name="Joly D."/>
            <person name="Linning R."/>
            <person name="Sakthikumar S."/>
            <person name="Song X."/>
            <person name="Adiconis X."/>
            <person name="Fan L."/>
            <person name="Goldberg J.M."/>
            <person name="Levin J.Z."/>
            <person name="Young S."/>
            <person name="Zeng Q."/>
            <person name="Anikster Y."/>
            <person name="Bruce M."/>
            <person name="Wang M."/>
            <person name="Yin C."/>
            <person name="McCallum B."/>
            <person name="Szabo L.J."/>
            <person name="Hulbert S."/>
            <person name="Chen X."/>
            <person name="Fellers J.P."/>
        </authorList>
    </citation>
    <scope>NUCLEOTIDE SEQUENCE</scope>
    <source>
        <strain evidence="3">Isolate 1-1 / race 1 (BBBD)</strain>
        <strain evidence="2">isolate 1-1 / race 1 (BBBD)</strain>
    </source>
</reference>
<dbReference type="AlphaFoldDB" id="A0A180FZ35"/>
<evidence type="ECO:0000313" key="2">
    <source>
        <dbReference type="EnsemblFungi" id="PTTG_30354-t43_1-p1"/>
    </source>
</evidence>
<sequence length="120" mass="13607">MTTYHPPCHRNTANGHLSTNWNYFYPDCSYRYQPAPANLHLNNYTLCTIYFFCSKEAKQTDSCECVTISSPTLEDLPGFLGKQARRGAGQTFLLHRVLRCRCEEGQALDFDTANASDNSN</sequence>
<reference evidence="2" key="4">
    <citation type="submission" date="2025-05" db="UniProtKB">
        <authorList>
            <consortium name="EnsemblFungi"/>
        </authorList>
    </citation>
    <scope>IDENTIFICATION</scope>
    <source>
        <strain evidence="2">isolate 1-1 / race 1 (BBBD)</strain>
    </source>
</reference>
<name>A0A180FZ35_PUCT1</name>
<evidence type="ECO:0000313" key="1">
    <source>
        <dbReference type="EMBL" id="OAV85671.1"/>
    </source>
</evidence>